<feature type="compositionally biased region" description="Acidic residues" evidence="4">
    <location>
        <begin position="107"/>
        <end position="151"/>
    </location>
</feature>
<feature type="compositionally biased region" description="Basic residues" evidence="4">
    <location>
        <begin position="414"/>
        <end position="429"/>
    </location>
</feature>
<comment type="caution">
    <text evidence="6">The sequence shown here is derived from an EMBL/GenBank/DDBJ whole genome shotgun (WGS) entry which is preliminary data.</text>
</comment>
<comment type="subcellular location">
    <subcellularLocation>
        <location evidence="1">Nucleus</location>
    </subcellularLocation>
</comment>
<comment type="similarity">
    <text evidence="2">Belongs to the SAS10 family.</text>
</comment>
<dbReference type="GO" id="GO:0000462">
    <property type="term" value="P:maturation of SSU-rRNA from tricistronic rRNA transcript (SSU-rRNA, 5.8S rRNA, LSU-rRNA)"/>
    <property type="evidence" value="ECO:0007669"/>
    <property type="project" value="TreeGrafter"/>
</dbReference>
<dbReference type="PANTHER" id="PTHR13237">
    <property type="entry name" value="SOMETHING ABOUT SILENCING PROTEIN 10-RELATED"/>
    <property type="match status" value="1"/>
</dbReference>
<dbReference type="PANTHER" id="PTHR13237:SF8">
    <property type="entry name" value="SOMETHING ABOUT SILENCING PROTEIN 10"/>
    <property type="match status" value="1"/>
</dbReference>
<proteinExistence type="inferred from homology"/>
<reference evidence="6 7" key="1">
    <citation type="journal article" date="2021" name="Cell">
        <title>Tracing the genetic footprints of vertebrate landing in non-teleost ray-finned fishes.</title>
        <authorList>
            <person name="Bi X."/>
            <person name="Wang K."/>
            <person name="Yang L."/>
            <person name="Pan H."/>
            <person name="Jiang H."/>
            <person name="Wei Q."/>
            <person name="Fang M."/>
            <person name="Yu H."/>
            <person name="Zhu C."/>
            <person name="Cai Y."/>
            <person name="He Y."/>
            <person name="Gan X."/>
            <person name="Zeng H."/>
            <person name="Yu D."/>
            <person name="Zhu Y."/>
            <person name="Jiang H."/>
            <person name="Qiu Q."/>
            <person name="Yang H."/>
            <person name="Zhang Y.E."/>
            <person name="Wang W."/>
            <person name="Zhu M."/>
            <person name="He S."/>
            <person name="Zhang G."/>
        </authorList>
    </citation>
    <scope>NUCLEOTIDE SEQUENCE [LARGE SCALE GENOMIC DNA]</scope>
    <source>
        <strain evidence="6">Bchr_013</strain>
    </source>
</reference>
<organism evidence="6 7">
    <name type="scientific">Polypterus senegalus</name>
    <name type="common">Senegal bichir</name>
    <dbReference type="NCBI Taxonomy" id="55291"/>
    <lineage>
        <taxon>Eukaryota</taxon>
        <taxon>Metazoa</taxon>
        <taxon>Chordata</taxon>
        <taxon>Craniata</taxon>
        <taxon>Vertebrata</taxon>
        <taxon>Euteleostomi</taxon>
        <taxon>Actinopterygii</taxon>
        <taxon>Polypteriformes</taxon>
        <taxon>Polypteridae</taxon>
        <taxon>Polypterus</taxon>
    </lineage>
</organism>
<feature type="non-terminal residue" evidence="6">
    <location>
        <position position="518"/>
    </location>
</feature>
<dbReference type="Pfam" id="PF09368">
    <property type="entry name" value="Sas10"/>
    <property type="match status" value="1"/>
</dbReference>
<protein>
    <submittedName>
        <fullName evidence="6">SAS10 protein</fullName>
    </submittedName>
</protein>
<keyword evidence="7" id="KW-1185">Reference proteome</keyword>
<name>A0A8X8BMJ2_POLSE</name>
<evidence type="ECO:0000256" key="3">
    <source>
        <dbReference type="ARBA" id="ARBA00023242"/>
    </source>
</evidence>
<feature type="domain" description="Sas10 C-terminal" evidence="5">
    <location>
        <begin position="397"/>
        <end position="470"/>
    </location>
</feature>
<evidence type="ECO:0000313" key="6">
    <source>
        <dbReference type="EMBL" id="KAG2459556.1"/>
    </source>
</evidence>
<evidence type="ECO:0000259" key="5">
    <source>
        <dbReference type="Pfam" id="PF09368"/>
    </source>
</evidence>
<keyword evidence="3" id="KW-0539">Nucleus</keyword>
<sequence length="518" mass="59790">MDSAEDITYFRERIEDLSEEITMLAALLVSDVDETIFEIIEEQVERTLLHSSSVKRKPQKKEYDSDDSLQGKNVKDPDKKSSQYYQDEVDDFHQSKIEKLMGQGIDLDSDQEVLPDEEEVMGLELTESEEEEEDAAEDDNYEEEPSDMESDLEGKKDEDLPNELAWGHRKKTYYDTDYSDIKAKSQEEIAMEEEEEEQEAKSIQNRLVGILSEEDYDLNLLQEFSKEQEGQKETEKEGKITKDLENMSSKQKLKLLKKESPELVELIQDFKAKLTELKDELEPLLEMVNNGKIPPGELINKLGAVDVELASQIRQLLSTEPLVKKDKKQKKQAKAANKVTHNEAGQVQNAEDSGADLDEDASLHYYKQLEEKLKLKRKRAQAEKEWSEEVNEEQVDEDGKRAITYQIAKNKGLTPRRKKIDRNPRVKHREKFRRAKIRRKGQVLEVRREEQRYGGELSGIRAGVKKSIKLKAIKEQEQAKNSSKTAMEDIFPLCILVERSQRMLFAEGKSVPSISDNQ</sequence>
<feature type="region of interest" description="Disordered" evidence="4">
    <location>
        <begin position="224"/>
        <end position="244"/>
    </location>
</feature>
<evidence type="ECO:0000313" key="7">
    <source>
        <dbReference type="Proteomes" id="UP000886611"/>
    </source>
</evidence>
<accession>A0A8X8BMJ2</accession>
<evidence type="ECO:0000256" key="4">
    <source>
        <dbReference type="SAM" id="MobiDB-lite"/>
    </source>
</evidence>
<gene>
    <name evidence="6" type="primary">Utp3</name>
    <name evidence="6" type="ORF">GTO96_0019020</name>
</gene>
<dbReference type="AlphaFoldDB" id="A0A8X8BMJ2"/>
<dbReference type="Proteomes" id="UP000886611">
    <property type="component" value="Unassembled WGS sequence"/>
</dbReference>
<feature type="region of interest" description="Disordered" evidence="4">
    <location>
        <begin position="324"/>
        <end position="357"/>
    </location>
</feature>
<feature type="region of interest" description="Disordered" evidence="4">
    <location>
        <begin position="408"/>
        <end position="429"/>
    </location>
</feature>
<feature type="non-terminal residue" evidence="6">
    <location>
        <position position="1"/>
    </location>
</feature>
<feature type="region of interest" description="Disordered" evidence="4">
    <location>
        <begin position="48"/>
        <end position="164"/>
    </location>
</feature>
<dbReference type="EMBL" id="JAATIS010005477">
    <property type="protein sequence ID" value="KAG2459556.1"/>
    <property type="molecule type" value="Genomic_DNA"/>
</dbReference>
<dbReference type="GO" id="GO:0032040">
    <property type="term" value="C:small-subunit processome"/>
    <property type="evidence" value="ECO:0007669"/>
    <property type="project" value="TreeGrafter"/>
</dbReference>
<evidence type="ECO:0000256" key="1">
    <source>
        <dbReference type="ARBA" id="ARBA00004123"/>
    </source>
</evidence>
<evidence type="ECO:0000256" key="2">
    <source>
        <dbReference type="ARBA" id="ARBA00010979"/>
    </source>
</evidence>
<dbReference type="InterPro" id="IPR018972">
    <property type="entry name" value="Sas10_C_dom"/>
</dbReference>